<dbReference type="InterPro" id="IPR001451">
    <property type="entry name" value="Hexapep"/>
</dbReference>
<dbReference type="Proteomes" id="UP001501084">
    <property type="component" value="Unassembled WGS sequence"/>
</dbReference>
<dbReference type="PANTHER" id="PTHR13061">
    <property type="entry name" value="DYNACTIN SUBUNIT P25"/>
    <property type="match status" value="1"/>
</dbReference>
<gene>
    <name evidence="1" type="ORF">GCM10009786_15030</name>
</gene>
<sequence>MTSNDSSAQAGARVISVPPYGTPVVDERAWIAPGAVVVGDVRIGARSSVWYNAVLRGDSDSVRVGERSNIQDGAVVHTQRGDAAIIGDDVSVGHLAMIHGATIENGCLIGMHATVLTGAVVGSGSLVAAGAVVPQGMIVPPHSLVVGVPGRVVRELRDEDREAVRLNSARYLETTDNHRAATRDE</sequence>
<dbReference type="Pfam" id="PF00132">
    <property type="entry name" value="Hexapep"/>
    <property type="match status" value="2"/>
</dbReference>
<dbReference type="Gene3D" id="2.160.10.10">
    <property type="entry name" value="Hexapeptide repeat proteins"/>
    <property type="match status" value="1"/>
</dbReference>
<reference evidence="1 2" key="1">
    <citation type="journal article" date="2019" name="Int. J. Syst. Evol. Microbiol.">
        <title>The Global Catalogue of Microorganisms (GCM) 10K type strain sequencing project: providing services to taxonomists for standard genome sequencing and annotation.</title>
        <authorList>
            <consortium name="The Broad Institute Genomics Platform"/>
            <consortium name="The Broad Institute Genome Sequencing Center for Infectious Disease"/>
            <person name="Wu L."/>
            <person name="Ma J."/>
        </authorList>
    </citation>
    <scope>NUCLEOTIDE SEQUENCE [LARGE SCALE GENOMIC DNA]</scope>
    <source>
        <strain evidence="1 2">JCM 14919</strain>
    </source>
</reference>
<dbReference type="InterPro" id="IPR047324">
    <property type="entry name" value="LbH_gamma_CA-like"/>
</dbReference>
<evidence type="ECO:0000313" key="1">
    <source>
        <dbReference type="EMBL" id="GAA2187955.1"/>
    </source>
</evidence>
<dbReference type="CDD" id="cd04645">
    <property type="entry name" value="LbH_gamma_CA_like"/>
    <property type="match status" value="1"/>
</dbReference>
<name>A0ABN3B6R2_9MICO</name>
<comment type="caution">
    <text evidence="1">The sequence shown here is derived from an EMBL/GenBank/DDBJ whole genome shotgun (WGS) entry which is preliminary data.</text>
</comment>
<evidence type="ECO:0000313" key="2">
    <source>
        <dbReference type="Proteomes" id="UP001501084"/>
    </source>
</evidence>
<accession>A0ABN3B6R2</accession>
<dbReference type="InterPro" id="IPR011004">
    <property type="entry name" value="Trimer_LpxA-like_sf"/>
</dbReference>
<dbReference type="EMBL" id="BAAAOP010000005">
    <property type="protein sequence ID" value="GAA2187955.1"/>
    <property type="molecule type" value="Genomic_DNA"/>
</dbReference>
<proteinExistence type="predicted"/>
<dbReference type="PANTHER" id="PTHR13061:SF29">
    <property type="entry name" value="GAMMA CARBONIC ANHYDRASE-LIKE 1, MITOCHONDRIAL-RELATED"/>
    <property type="match status" value="1"/>
</dbReference>
<keyword evidence="2" id="KW-1185">Reference proteome</keyword>
<protein>
    <submittedName>
        <fullName evidence="1">Gamma carbonic anhydrase family protein</fullName>
    </submittedName>
</protein>
<organism evidence="1 2">
    <name type="scientific">Leucobacter alluvii</name>
    <dbReference type="NCBI Taxonomy" id="340321"/>
    <lineage>
        <taxon>Bacteria</taxon>
        <taxon>Bacillati</taxon>
        <taxon>Actinomycetota</taxon>
        <taxon>Actinomycetes</taxon>
        <taxon>Micrococcales</taxon>
        <taxon>Microbacteriaceae</taxon>
        <taxon>Leucobacter</taxon>
    </lineage>
</organism>
<dbReference type="RefSeq" id="WP_346057896.1">
    <property type="nucleotide sequence ID" value="NZ_BAAAOP010000005.1"/>
</dbReference>
<dbReference type="SUPFAM" id="SSF51161">
    <property type="entry name" value="Trimeric LpxA-like enzymes"/>
    <property type="match status" value="1"/>
</dbReference>
<dbReference type="InterPro" id="IPR050484">
    <property type="entry name" value="Transf_Hexapept/Carb_Anhydrase"/>
</dbReference>